<keyword evidence="3 6" id="KW-0812">Transmembrane</keyword>
<evidence type="ECO:0000313" key="9">
    <source>
        <dbReference type="Proteomes" id="UP001550628"/>
    </source>
</evidence>
<dbReference type="InterPro" id="IPR036259">
    <property type="entry name" value="MFS_trans_sf"/>
</dbReference>
<accession>A0ABV2WNC6</accession>
<organism evidence="8 9">
    <name type="scientific">Nocardia rhamnosiphila</name>
    <dbReference type="NCBI Taxonomy" id="426716"/>
    <lineage>
        <taxon>Bacteria</taxon>
        <taxon>Bacillati</taxon>
        <taxon>Actinomycetota</taxon>
        <taxon>Actinomycetes</taxon>
        <taxon>Mycobacteriales</taxon>
        <taxon>Nocardiaceae</taxon>
        <taxon>Nocardia</taxon>
    </lineage>
</organism>
<feature type="transmembrane region" description="Helical" evidence="6">
    <location>
        <begin position="174"/>
        <end position="194"/>
    </location>
</feature>
<evidence type="ECO:0000256" key="5">
    <source>
        <dbReference type="ARBA" id="ARBA00023136"/>
    </source>
</evidence>
<dbReference type="SUPFAM" id="SSF103473">
    <property type="entry name" value="MFS general substrate transporter"/>
    <property type="match status" value="1"/>
</dbReference>
<feature type="transmembrane region" description="Helical" evidence="6">
    <location>
        <begin position="395"/>
        <end position="416"/>
    </location>
</feature>
<dbReference type="PANTHER" id="PTHR23505:SF52">
    <property type="entry name" value="MAJOR FACILITATOR SUPERFAMILY PROTEIN"/>
    <property type="match status" value="1"/>
</dbReference>
<proteinExistence type="predicted"/>
<feature type="transmembrane region" description="Helical" evidence="6">
    <location>
        <begin position="302"/>
        <end position="324"/>
    </location>
</feature>
<evidence type="ECO:0000256" key="2">
    <source>
        <dbReference type="ARBA" id="ARBA00022448"/>
    </source>
</evidence>
<dbReference type="InterPro" id="IPR011701">
    <property type="entry name" value="MFS"/>
</dbReference>
<reference evidence="8 9" key="1">
    <citation type="submission" date="2024-06" db="EMBL/GenBank/DDBJ databases">
        <title>The Natural Products Discovery Center: Release of the First 8490 Sequenced Strains for Exploring Actinobacteria Biosynthetic Diversity.</title>
        <authorList>
            <person name="Kalkreuter E."/>
            <person name="Kautsar S.A."/>
            <person name="Yang D."/>
            <person name="Bader C.D."/>
            <person name="Teijaro C.N."/>
            <person name="Fluegel L."/>
            <person name="Davis C.M."/>
            <person name="Simpson J.R."/>
            <person name="Lauterbach L."/>
            <person name="Steele A.D."/>
            <person name="Gui C."/>
            <person name="Meng S."/>
            <person name="Li G."/>
            <person name="Viehrig K."/>
            <person name="Ye F."/>
            <person name="Su P."/>
            <person name="Kiefer A.F."/>
            <person name="Nichols A."/>
            <person name="Cepeda A.J."/>
            <person name="Yan W."/>
            <person name="Fan B."/>
            <person name="Jiang Y."/>
            <person name="Adhikari A."/>
            <person name="Zheng C.-J."/>
            <person name="Schuster L."/>
            <person name="Cowan T.M."/>
            <person name="Smanski M.J."/>
            <person name="Chevrette M.G."/>
            <person name="De Carvalho L.P.S."/>
            <person name="Shen B."/>
        </authorList>
    </citation>
    <scope>NUCLEOTIDE SEQUENCE [LARGE SCALE GENOMIC DNA]</scope>
    <source>
        <strain evidence="8 9">NPDC019708</strain>
    </source>
</reference>
<comment type="caution">
    <text evidence="8">The sequence shown here is derived from an EMBL/GenBank/DDBJ whole genome shotgun (WGS) entry which is preliminary data.</text>
</comment>
<feature type="transmembrane region" description="Helical" evidence="6">
    <location>
        <begin position="330"/>
        <end position="351"/>
    </location>
</feature>
<feature type="domain" description="Major facilitator superfamily (MFS) profile" evidence="7">
    <location>
        <begin position="19"/>
        <end position="420"/>
    </location>
</feature>
<feature type="transmembrane region" description="Helical" evidence="6">
    <location>
        <begin position="235"/>
        <end position="256"/>
    </location>
</feature>
<evidence type="ECO:0000256" key="1">
    <source>
        <dbReference type="ARBA" id="ARBA00004651"/>
    </source>
</evidence>
<dbReference type="Proteomes" id="UP001550628">
    <property type="component" value="Unassembled WGS sequence"/>
</dbReference>
<dbReference type="PROSITE" id="PS50850">
    <property type="entry name" value="MFS"/>
    <property type="match status" value="1"/>
</dbReference>
<evidence type="ECO:0000313" key="8">
    <source>
        <dbReference type="EMBL" id="MEU1952392.1"/>
    </source>
</evidence>
<keyword evidence="4 6" id="KW-1133">Transmembrane helix</keyword>
<keyword evidence="9" id="KW-1185">Reference proteome</keyword>
<feature type="transmembrane region" description="Helical" evidence="6">
    <location>
        <begin position="363"/>
        <end position="383"/>
    </location>
</feature>
<name>A0ABV2WNC6_9NOCA</name>
<protein>
    <submittedName>
        <fullName evidence="8">MFS transporter</fullName>
    </submittedName>
</protein>
<dbReference type="PANTHER" id="PTHR23505">
    <property type="entry name" value="SPINSTER"/>
    <property type="match status" value="1"/>
</dbReference>
<keyword evidence="5 6" id="KW-0472">Membrane</keyword>
<comment type="subcellular location">
    <subcellularLocation>
        <location evidence="1">Cell membrane</location>
        <topology evidence="1">Multi-pass membrane protein</topology>
    </subcellularLocation>
</comment>
<gene>
    <name evidence="8" type="ORF">ABZ510_11065</name>
</gene>
<evidence type="ECO:0000256" key="4">
    <source>
        <dbReference type="ARBA" id="ARBA00022989"/>
    </source>
</evidence>
<keyword evidence="2" id="KW-0813">Transport</keyword>
<dbReference type="EMBL" id="JBEYBF010000006">
    <property type="protein sequence ID" value="MEU1952392.1"/>
    <property type="molecule type" value="Genomic_DNA"/>
</dbReference>
<evidence type="ECO:0000256" key="6">
    <source>
        <dbReference type="SAM" id="Phobius"/>
    </source>
</evidence>
<feature type="transmembrane region" description="Helical" evidence="6">
    <location>
        <begin position="109"/>
        <end position="131"/>
    </location>
</feature>
<feature type="transmembrane region" description="Helical" evidence="6">
    <location>
        <begin position="84"/>
        <end position="103"/>
    </location>
</feature>
<dbReference type="Gene3D" id="1.20.1250.20">
    <property type="entry name" value="MFS general substrate transporter like domains"/>
    <property type="match status" value="1"/>
</dbReference>
<evidence type="ECO:0000256" key="3">
    <source>
        <dbReference type="ARBA" id="ARBA00022692"/>
    </source>
</evidence>
<dbReference type="InterPro" id="IPR020846">
    <property type="entry name" value="MFS_dom"/>
</dbReference>
<feature type="transmembrane region" description="Helical" evidence="6">
    <location>
        <begin position="262"/>
        <end position="281"/>
    </location>
</feature>
<dbReference type="InterPro" id="IPR044770">
    <property type="entry name" value="MFS_spinster-like"/>
</dbReference>
<sequence length="447" mass="46624">MTQLADLTAPGNRLRRGKNLALLTGSSAMDNAEANVTSVLFPLMREALGLSNSALGTIVAVGKGVGMVAGVPWMFLATRYPRKTVLAICAGFWGVWSIAAGTANSFGQFVVLYGIAAAGFAGAGPIALAILGDIYDDNHRGRATGALYGGVALVTGISGPVFGLLSGSANGWRYGFYLSGAITLVLGVLILFCLDDPAAHARHDAEAPTLAQIEDRARSLRGSLRELFAIQTFRYILVQRVFSGQNVIMSFAATFMVTERGIGTATAAAIALPFALGYMAGTFGGGRLNDLWHRARPRTGRIAMLQVSQLAFAAVAFLATQLVWQQTALYAALFTVLGFLQGQVPVTNRPLIMAVVPPHLRGLAFAVSVSTVEALAYAGYALLVGRLGDAIGLQGALLLVTVLLTTANGICSAALYRPYARDSAVVAARWPSPPPLAPAGPASAGEK</sequence>
<dbReference type="Pfam" id="PF07690">
    <property type="entry name" value="MFS_1"/>
    <property type="match status" value="1"/>
</dbReference>
<evidence type="ECO:0000259" key="7">
    <source>
        <dbReference type="PROSITE" id="PS50850"/>
    </source>
</evidence>
<feature type="transmembrane region" description="Helical" evidence="6">
    <location>
        <begin position="54"/>
        <end position="77"/>
    </location>
</feature>
<dbReference type="RefSeq" id="WP_356955504.1">
    <property type="nucleotide sequence ID" value="NZ_JBEYBD010000004.1"/>
</dbReference>
<feature type="transmembrane region" description="Helical" evidence="6">
    <location>
        <begin position="143"/>
        <end position="162"/>
    </location>
</feature>